<evidence type="ECO:0000313" key="1">
    <source>
        <dbReference type="EMBL" id="KAF9740775.1"/>
    </source>
</evidence>
<comment type="caution">
    <text evidence="1">The sequence shown here is derived from an EMBL/GenBank/DDBJ whole genome shotgun (WGS) entry which is preliminary data.</text>
</comment>
<reference evidence="1" key="1">
    <citation type="journal article" date="2020" name="Mol. Plant Microbe Interact.">
        <title>Genome Sequence of the Biocontrol Agent Coniothyrium minitans strain Conio (IMI 134523).</title>
        <authorList>
            <person name="Patel D."/>
            <person name="Shittu T.A."/>
            <person name="Baroncelli R."/>
            <person name="Muthumeenakshi S."/>
            <person name="Osborne T.H."/>
            <person name="Janganan T.K."/>
            <person name="Sreenivasaprasad S."/>
        </authorList>
    </citation>
    <scope>NUCLEOTIDE SEQUENCE</scope>
    <source>
        <strain evidence="1">Conio</strain>
    </source>
</reference>
<proteinExistence type="predicted"/>
<gene>
    <name evidence="1" type="ORF">PMIN01_00314</name>
</gene>
<evidence type="ECO:0000313" key="2">
    <source>
        <dbReference type="Proteomes" id="UP000756921"/>
    </source>
</evidence>
<protein>
    <submittedName>
        <fullName evidence="1">Uncharacterized protein</fullName>
    </submittedName>
</protein>
<dbReference type="AlphaFoldDB" id="A0A9P6GTD6"/>
<sequence>MSLLSNITTTGGEAWPHASIHSYPGLVLTFLLLPNTAASPSISHSVTLDMDRFGHTSTAWGRIRRRHFFVVCVTVCCF</sequence>
<organism evidence="1 2">
    <name type="scientific">Paraphaeosphaeria minitans</name>
    <dbReference type="NCBI Taxonomy" id="565426"/>
    <lineage>
        <taxon>Eukaryota</taxon>
        <taxon>Fungi</taxon>
        <taxon>Dikarya</taxon>
        <taxon>Ascomycota</taxon>
        <taxon>Pezizomycotina</taxon>
        <taxon>Dothideomycetes</taxon>
        <taxon>Pleosporomycetidae</taxon>
        <taxon>Pleosporales</taxon>
        <taxon>Massarineae</taxon>
        <taxon>Didymosphaeriaceae</taxon>
        <taxon>Paraphaeosphaeria</taxon>
    </lineage>
</organism>
<dbReference type="Proteomes" id="UP000756921">
    <property type="component" value="Unassembled WGS sequence"/>
</dbReference>
<dbReference type="EMBL" id="WJXW01000001">
    <property type="protein sequence ID" value="KAF9740775.1"/>
    <property type="molecule type" value="Genomic_DNA"/>
</dbReference>
<name>A0A9P6GTD6_9PLEO</name>
<accession>A0A9P6GTD6</accession>
<keyword evidence="2" id="KW-1185">Reference proteome</keyword>